<dbReference type="AlphaFoldDB" id="A0A316VMR7"/>
<feature type="compositionally biased region" description="Polar residues" evidence="1">
    <location>
        <begin position="102"/>
        <end position="115"/>
    </location>
</feature>
<dbReference type="OrthoDB" id="3366724at2759"/>
<feature type="compositionally biased region" description="Low complexity" evidence="1">
    <location>
        <begin position="656"/>
        <end position="665"/>
    </location>
</feature>
<feature type="compositionally biased region" description="Basic and acidic residues" evidence="1">
    <location>
        <begin position="512"/>
        <end position="525"/>
    </location>
</feature>
<feature type="region of interest" description="Disordered" evidence="1">
    <location>
        <begin position="443"/>
        <end position="676"/>
    </location>
</feature>
<proteinExistence type="predicted"/>
<feature type="region of interest" description="Disordered" evidence="1">
    <location>
        <begin position="1"/>
        <end position="27"/>
    </location>
</feature>
<feature type="compositionally biased region" description="Low complexity" evidence="1">
    <location>
        <begin position="314"/>
        <end position="332"/>
    </location>
</feature>
<feature type="region of interest" description="Disordered" evidence="1">
    <location>
        <begin position="157"/>
        <end position="244"/>
    </location>
</feature>
<feature type="compositionally biased region" description="Low complexity" evidence="1">
    <location>
        <begin position="197"/>
        <end position="211"/>
    </location>
</feature>
<feature type="compositionally biased region" description="Polar residues" evidence="1">
    <location>
        <begin position="351"/>
        <end position="366"/>
    </location>
</feature>
<dbReference type="GeneID" id="37022494"/>
<protein>
    <submittedName>
        <fullName evidence="2">Uncharacterized protein</fullName>
    </submittedName>
</protein>
<feature type="region of interest" description="Disordered" evidence="1">
    <location>
        <begin position="313"/>
        <end position="403"/>
    </location>
</feature>
<dbReference type="InParanoid" id="A0A316VMR7"/>
<gene>
    <name evidence="2" type="ORF">FA14DRAFT_176979</name>
</gene>
<accession>A0A316VMR7</accession>
<dbReference type="Proteomes" id="UP000245771">
    <property type="component" value="Unassembled WGS sequence"/>
</dbReference>
<name>A0A316VMR7_9BASI</name>
<sequence>MAPTTMMFTRRRMESVRSTGSTTPADELTSWLPDDVCVTCHAQVLAGQLYCSQECREEDAKASAAESSRAAGTSTNEAMPSSAPVISHNQAVKPTRVASGEAISSSSRQVSQKFTGSKAEPASQPEEKFRYPCPPSPNILARYGAHLTSPALAALDHRSSQLQQSSTSEREFASSSSEESANEAHVEQTTTKRRSSSRSTFSSASEAAFSTDPSTPSPAVRSTRDELDDLEPTDLDLPPPMQPATSLMLNARERRSPATKKVNLPSNPPVVKRERVTMMSFARRPSRTNLPAPVLFTSPVLATTVMKASPQTNASAAGLSSSPSGQSSRIPSHGSNAASLPSNHLEEKTSPQRFSPTSMMKRSSVSAMPVNKVHTDTNLIRKSPPSPPQMASASSSAGKTLRATSPAPYMVSTTMSSLKSTTPDNITCGRFGCKGLSGSVEDGCKSSHETAHSSERPSMLLSHKHTHSASAGLNLIGQEGEEGKEPVNATATGTSKLRMTPMLKSSNSVITDGKEERLEEMERSIKSPPRGRSKARGRSSTSRRSPSPPRGAARRGRSEDMLSSKEMSRSSNQSHPVKVPSTTKSPRTSDEAMNNDADDEQEERRGRRGRSPTERRGLPSTKATIKGVDAALSKLRIDEANANAKRAPPSIDTPGSISEVSVSSSTGYDEVDMDEL</sequence>
<reference evidence="2 3" key="1">
    <citation type="journal article" date="2018" name="Mol. Biol. Evol.">
        <title>Broad Genomic Sampling Reveals a Smut Pathogenic Ancestry of the Fungal Clade Ustilaginomycotina.</title>
        <authorList>
            <person name="Kijpornyongpan T."/>
            <person name="Mondo S.J."/>
            <person name="Barry K."/>
            <person name="Sandor L."/>
            <person name="Lee J."/>
            <person name="Lipzen A."/>
            <person name="Pangilinan J."/>
            <person name="LaButti K."/>
            <person name="Hainaut M."/>
            <person name="Henrissat B."/>
            <person name="Grigoriev I.V."/>
            <person name="Spatafora J.W."/>
            <person name="Aime M.C."/>
        </authorList>
    </citation>
    <scope>NUCLEOTIDE SEQUENCE [LARGE SCALE GENOMIC DNA]</scope>
    <source>
        <strain evidence="2 3">MCA 3882</strain>
    </source>
</reference>
<evidence type="ECO:0000313" key="2">
    <source>
        <dbReference type="EMBL" id="PWN37693.1"/>
    </source>
</evidence>
<keyword evidence="3" id="KW-1185">Reference proteome</keyword>
<feature type="compositionally biased region" description="Polar residues" evidence="1">
    <location>
        <begin position="333"/>
        <end position="342"/>
    </location>
</feature>
<feature type="compositionally biased region" description="Basic and acidic residues" evidence="1">
    <location>
        <begin position="556"/>
        <end position="568"/>
    </location>
</feature>
<feature type="region of interest" description="Disordered" evidence="1">
    <location>
        <begin position="62"/>
        <end position="134"/>
    </location>
</feature>
<evidence type="ECO:0000313" key="3">
    <source>
        <dbReference type="Proteomes" id="UP000245771"/>
    </source>
</evidence>
<organism evidence="2 3">
    <name type="scientific">Meira miltonrushii</name>
    <dbReference type="NCBI Taxonomy" id="1280837"/>
    <lineage>
        <taxon>Eukaryota</taxon>
        <taxon>Fungi</taxon>
        <taxon>Dikarya</taxon>
        <taxon>Basidiomycota</taxon>
        <taxon>Ustilaginomycotina</taxon>
        <taxon>Exobasidiomycetes</taxon>
        <taxon>Exobasidiales</taxon>
        <taxon>Brachybasidiaceae</taxon>
        <taxon>Meira</taxon>
    </lineage>
</organism>
<feature type="compositionally biased region" description="Polar residues" evidence="1">
    <location>
        <begin position="489"/>
        <end position="510"/>
    </location>
</feature>
<feature type="compositionally biased region" description="Polar residues" evidence="1">
    <location>
        <begin position="569"/>
        <end position="586"/>
    </location>
</feature>
<dbReference type="EMBL" id="KZ819602">
    <property type="protein sequence ID" value="PWN37693.1"/>
    <property type="molecule type" value="Genomic_DNA"/>
</dbReference>
<evidence type="ECO:0000256" key="1">
    <source>
        <dbReference type="SAM" id="MobiDB-lite"/>
    </source>
</evidence>
<feature type="compositionally biased region" description="Basic and acidic residues" evidence="1">
    <location>
        <begin position="443"/>
        <end position="455"/>
    </location>
</feature>
<feature type="compositionally biased region" description="Low complexity" evidence="1">
    <location>
        <begin position="62"/>
        <end position="71"/>
    </location>
</feature>
<dbReference type="RefSeq" id="XP_025357995.1">
    <property type="nucleotide sequence ID" value="XM_025500713.1"/>
</dbReference>